<reference evidence="1 2" key="1">
    <citation type="journal article" date="2018" name="BMC Genomics">
        <title>Comparative genome analyses reveal sequence features reflecting distinct modes of host-adaptation between dicot and monocot powdery mildew.</title>
        <authorList>
            <person name="Wu Y."/>
            <person name="Ma X."/>
            <person name="Pan Z."/>
            <person name="Kale S.D."/>
            <person name="Song Y."/>
            <person name="King H."/>
            <person name="Zhang Q."/>
            <person name="Presley C."/>
            <person name="Deng X."/>
            <person name="Wei C.I."/>
            <person name="Xiao S."/>
        </authorList>
    </citation>
    <scope>NUCLEOTIDE SEQUENCE [LARGE SCALE GENOMIC DNA]</scope>
    <source>
        <strain evidence="1">UMSG3</strain>
    </source>
</reference>
<name>A0A420JBG4_9PEZI</name>
<protein>
    <submittedName>
        <fullName evidence="1">Uncharacterized protein</fullName>
    </submittedName>
</protein>
<accession>A0A420JBG4</accession>
<sequence>MAMLQDSESVLKLAVESIDDDHHLELPRLLCLPDNDNIQTARDDRALSLSSDSISRDRWYANTLFMGTSTCAHGIRAYSKFLQLHDHDISSPSRDRCYDRFHKGAQIMAIQCGVAQDKLREAGVDTRWVSKSIFINEDDL</sequence>
<comment type="caution">
    <text evidence="1">The sequence shown here is derived from an EMBL/GenBank/DDBJ whole genome shotgun (WGS) entry which is preliminary data.</text>
</comment>
<organism evidence="1 2">
    <name type="scientific">Golovinomyces cichoracearum</name>
    <dbReference type="NCBI Taxonomy" id="62708"/>
    <lineage>
        <taxon>Eukaryota</taxon>
        <taxon>Fungi</taxon>
        <taxon>Dikarya</taxon>
        <taxon>Ascomycota</taxon>
        <taxon>Pezizomycotina</taxon>
        <taxon>Leotiomycetes</taxon>
        <taxon>Erysiphales</taxon>
        <taxon>Erysiphaceae</taxon>
        <taxon>Golovinomyces</taxon>
    </lineage>
</organism>
<keyword evidence="2" id="KW-1185">Reference proteome</keyword>
<dbReference type="AlphaFoldDB" id="A0A420JBG4"/>
<dbReference type="EMBL" id="MCBQ01000172">
    <property type="protein sequence ID" value="RKF84097.1"/>
    <property type="molecule type" value="Genomic_DNA"/>
</dbReference>
<proteinExistence type="predicted"/>
<dbReference type="Proteomes" id="UP000283383">
    <property type="component" value="Unassembled WGS sequence"/>
</dbReference>
<evidence type="ECO:0000313" key="1">
    <source>
        <dbReference type="EMBL" id="RKF84097.1"/>
    </source>
</evidence>
<evidence type="ECO:0000313" key="2">
    <source>
        <dbReference type="Proteomes" id="UP000283383"/>
    </source>
</evidence>
<gene>
    <name evidence="1" type="ORF">GcM3_001037</name>
</gene>